<protein>
    <submittedName>
        <fullName evidence="2">General secretion pathway protein H</fullName>
    </submittedName>
</protein>
<evidence type="ECO:0000256" key="1">
    <source>
        <dbReference type="SAM" id="Phobius"/>
    </source>
</evidence>
<dbReference type="SUPFAM" id="SSF54523">
    <property type="entry name" value="Pili subunits"/>
    <property type="match status" value="1"/>
</dbReference>
<dbReference type="EMBL" id="KU144970">
    <property type="protein sequence ID" value="AMK59142.1"/>
    <property type="molecule type" value="Genomic_DNA"/>
</dbReference>
<dbReference type="NCBIfam" id="TIGR02532">
    <property type="entry name" value="IV_pilin_GFxxxE"/>
    <property type="match status" value="1"/>
</dbReference>
<organism evidence="2">
    <name type="scientific">uncultured bacterium UPO42</name>
    <dbReference type="NCBI Taxonomy" id="1776967"/>
    <lineage>
        <taxon>Bacteria</taxon>
        <taxon>environmental samples</taxon>
    </lineage>
</organism>
<evidence type="ECO:0000313" key="2">
    <source>
        <dbReference type="EMBL" id="AMK59142.1"/>
    </source>
</evidence>
<dbReference type="Pfam" id="PF07963">
    <property type="entry name" value="N_methyl"/>
    <property type="match status" value="1"/>
</dbReference>
<feature type="transmembrane region" description="Helical" evidence="1">
    <location>
        <begin position="12"/>
        <end position="37"/>
    </location>
</feature>
<dbReference type="InterPro" id="IPR045584">
    <property type="entry name" value="Pilin-like"/>
</dbReference>
<accession>A0A126SZP1</accession>
<proteinExistence type="predicted"/>
<sequence length="169" mass="17355">MWPSFPPPSRAVAQAGFTLVELITVLVVLGILGGVIATRFNFSGFNEAGFRDKLTATLAFARKSAVAQRRNVCVTLAANRLELRIDNVPTGAAGAGTCPRVLDLPVSDTACGGLSYAVCAPNGVALAGPAGLSFDPLGRPSLTPSAQYTVSGGTSGYIVTVEAETGYVH</sequence>
<reference evidence="2" key="1">
    <citation type="journal article" date="2016" name="Appl. Environ. Microbiol.">
        <title>Functional Metagenomics of a Biostimulated Petroleum-Contaminated Soil Reveals an Extraordinary Diversity of Extradiol Dioxygenases.</title>
        <authorList>
            <person name="Terron-Gonzalez L."/>
            <person name="Martin-Cabello G."/>
            <person name="Ferrer M."/>
            <person name="Santero E."/>
        </authorList>
    </citation>
    <scope>NUCLEOTIDE SEQUENCE</scope>
</reference>
<dbReference type="AlphaFoldDB" id="A0A126SZP1"/>
<name>A0A126SZP1_9BACT</name>
<keyword evidence="1" id="KW-0472">Membrane</keyword>
<dbReference type="PROSITE" id="PS00409">
    <property type="entry name" value="PROKAR_NTER_METHYL"/>
    <property type="match status" value="1"/>
</dbReference>
<keyword evidence="1" id="KW-0812">Transmembrane</keyword>
<keyword evidence="1" id="KW-1133">Transmembrane helix</keyword>
<dbReference type="InterPro" id="IPR012902">
    <property type="entry name" value="N_methyl_site"/>
</dbReference>